<accession>A0AAE0DVT9</accession>
<keyword evidence="1" id="KW-0812">Transmembrane</keyword>
<organism evidence="2 3">
    <name type="scientific">Dipteronia sinensis</name>
    <dbReference type="NCBI Taxonomy" id="43782"/>
    <lineage>
        <taxon>Eukaryota</taxon>
        <taxon>Viridiplantae</taxon>
        <taxon>Streptophyta</taxon>
        <taxon>Embryophyta</taxon>
        <taxon>Tracheophyta</taxon>
        <taxon>Spermatophyta</taxon>
        <taxon>Magnoliopsida</taxon>
        <taxon>eudicotyledons</taxon>
        <taxon>Gunneridae</taxon>
        <taxon>Pentapetalae</taxon>
        <taxon>rosids</taxon>
        <taxon>malvids</taxon>
        <taxon>Sapindales</taxon>
        <taxon>Sapindaceae</taxon>
        <taxon>Hippocastanoideae</taxon>
        <taxon>Acereae</taxon>
        <taxon>Dipteronia</taxon>
    </lineage>
</organism>
<reference evidence="2" key="1">
    <citation type="journal article" date="2023" name="Plant J.">
        <title>Genome sequences and population genomics provide insights into the demographic history, inbreeding, and mutation load of two 'living fossil' tree species of Dipteronia.</title>
        <authorList>
            <person name="Feng Y."/>
            <person name="Comes H.P."/>
            <person name="Chen J."/>
            <person name="Zhu S."/>
            <person name="Lu R."/>
            <person name="Zhang X."/>
            <person name="Li P."/>
            <person name="Qiu J."/>
            <person name="Olsen K.M."/>
            <person name="Qiu Y."/>
        </authorList>
    </citation>
    <scope>NUCLEOTIDE SEQUENCE</scope>
    <source>
        <strain evidence="2">NBL</strain>
    </source>
</reference>
<sequence>MEMEFFQTISAEPNEKEFFIVIDEGMRIMKDLILDKSPNLIAIASIYVPAALLLVYEFLVQKGLNLLKDGFENGENKPKEVLRYLRGDICCVTLQRKLMEEEYVYMLQATQKNEFCSFVIADEMVNETIGEMFSYRVATVKGKSKGAAWQLWRPTGFAIMPDGFKGLESNASEDPYGQNLVNNLQLQTCFVWYTNICTRSIWPKLGQQPTITNFLCIVYIHLY</sequence>
<keyword evidence="1" id="KW-0472">Membrane</keyword>
<name>A0AAE0DVT9_9ROSI</name>
<keyword evidence="1" id="KW-1133">Transmembrane helix</keyword>
<dbReference type="AlphaFoldDB" id="A0AAE0DVT9"/>
<evidence type="ECO:0000256" key="1">
    <source>
        <dbReference type="SAM" id="Phobius"/>
    </source>
</evidence>
<evidence type="ECO:0000313" key="3">
    <source>
        <dbReference type="Proteomes" id="UP001281410"/>
    </source>
</evidence>
<evidence type="ECO:0000313" key="2">
    <source>
        <dbReference type="EMBL" id="KAK3190360.1"/>
    </source>
</evidence>
<proteinExistence type="predicted"/>
<protein>
    <submittedName>
        <fullName evidence="2">Uncharacterized protein</fullName>
    </submittedName>
</protein>
<feature type="transmembrane region" description="Helical" evidence="1">
    <location>
        <begin position="40"/>
        <end position="59"/>
    </location>
</feature>
<keyword evidence="3" id="KW-1185">Reference proteome</keyword>
<comment type="caution">
    <text evidence="2">The sequence shown here is derived from an EMBL/GenBank/DDBJ whole genome shotgun (WGS) entry which is preliminary data.</text>
</comment>
<gene>
    <name evidence="2" type="ORF">Dsin_029921</name>
</gene>
<dbReference type="EMBL" id="JANJYJ010000009">
    <property type="protein sequence ID" value="KAK3190360.1"/>
    <property type="molecule type" value="Genomic_DNA"/>
</dbReference>
<dbReference type="Proteomes" id="UP001281410">
    <property type="component" value="Unassembled WGS sequence"/>
</dbReference>